<evidence type="ECO:0000313" key="2">
    <source>
        <dbReference type="EMBL" id="SDD07887.1"/>
    </source>
</evidence>
<sequence length="221" mass="25446">MDLFFFDPWAKIAKMNRKKIYLVRHGQTDFNLKGVVQGSGIDAPINQTGRAQAQAFFDAYQQVHFDQIYHTALIRTKQSIAEFISRGTPTAALPELNEISWGDYEGTPMTPEENEYYKHMLHQWQEGNLDYAIAGGENPNQVADRISRGIEKILKGPGETILVCMHGRAMRIFLSLIFNYDLRYMDQFEHKNLCLYLLEQLPNGTFTLKKGNDIDHLKDLE</sequence>
<evidence type="ECO:0000256" key="1">
    <source>
        <dbReference type="ARBA" id="ARBA00022801"/>
    </source>
</evidence>
<dbReference type="InterPro" id="IPR013078">
    <property type="entry name" value="His_Pase_superF_clade-1"/>
</dbReference>
<name>A0A1G6RV92_9BACT</name>
<proteinExistence type="predicted"/>
<dbReference type="GO" id="GO:0043456">
    <property type="term" value="P:regulation of pentose-phosphate shunt"/>
    <property type="evidence" value="ECO:0007669"/>
    <property type="project" value="TreeGrafter"/>
</dbReference>
<evidence type="ECO:0000313" key="3">
    <source>
        <dbReference type="Proteomes" id="UP000199060"/>
    </source>
</evidence>
<dbReference type="GO" id="GO:0004331">
    <property type="term" value="F:fructose-2,6-bisphosphate 2-phosphatase activity"/>
    <property type="evidence" value="ECO:0007669"/>
    <property type="project" value="TreeGrafter"/>
</dbReference>
<organism evidence="2 3">
    <name type="scientific">Algoriphagus faecimaris</name>
    <dbReference type="NCBI Taxonomy" id="686796"/>
    <lineage>
        <taxon>Bacteria</taxon>
        <taxon>Pseudomonadati</taxon>
        <taxon>Bacteroidota</taxon>
        <taxon>Cytophagia</taxon>
        <taxon>Cytophagales</taxon>
        <taxon>Cyclobacteriaceae</taxon>
        <taxon>Algoriphagus</taxon>
    </lineage>
</organism>
<gene>
    <name evidence="2" type="ORF">SAMN04488104_101418</name>
</gene>
<dbReference type="EMBL" id="FNAC01000014">
    <property type="protein sequence ID" value="SDD07887.1"/>
    <property type="molecule type" value="Genomic_DNA"/>
</dbReference>
<keyword evidence="1" id="KW-0378">Hydrolase</keyword>
<dbReference type="PANTHER" id="PTHR46517:SF1">
    <property type="entry name" value="FRUCTOSE-2,6-BISPHOSPHATASE TIGAR"/>
    <property type="match status" value="1"/>
</dbReference>
<dbReference type="InterPro" id="IPR029033">
    <property type="entry name" value="His_PPase_superfam"/>
</dbReference>
<dbReference type="STRING" id="686796.SAMN04488104_101418"/>
<dbReference type="Pfam" id="PF00300">
    <property type="entry name" value="His_Phos_1"/>
    <property type="match status" value="1"/>
</dbReference>
<keyword evidence="3" id="KW-1185">Reference proteome</keyword>
<dbReference type="CDD" id="cd07067">
    <property type="entry name" value="HP_PGM_like"/>
    <property type="match status" value="1"/>
</dbReference>
<dbReference type="PANTHER" id="PTHR46517">
    <property type="entry name" value="FRUCTOSE-2,6-BISPHOSPHATASE TIGAR"/>
    <property type="match status" value="1"/>
</dbReference>
<dbReference type="PIRSF" id="PIRSF000709">
    <property type="entry name" value="6PFK_2-Ptase"/>
    <property type="match status" value="1"/>
</dbReference>
<dbReference type="GO" id="GO:0005829">
    <property type="term" value="C:cytosol"/>
    <property type="evidence" value="ECO:0007669"/>
    <property type="project" value="TreeGrafter"/>
</dbReference>
<dbReference type="SMART" id="SM00855">
    <property type="entry name" value="PGAM"/>
    <property type="match status" value="1"/>
</dbReference>
<dbReference type="InterPro" id="IPR001345">
    <property type="entry name" value="PG/BPGM_mutase_AS"/>
</dbReference>
<dbReference type="SUPFAM" id="SSF53254">
    <property type="entry name" value="Phosphoglycerate mutase-like"/>
    <property type="match status" value="1"/>
</dbReference>
<protein>
    <submittedName>
        <fullName evidence="2">Probable phosphoglycerate mutase</fullName>
    </submittedName>
</protein>
<dbReference type="Proteomes" id="UP000199060">
    <property type="component" value="Unassembled WGS sequence"/>
</dbReference>
<dbReference type="PROSITE" id="PS00175">
    <property type="entry name" value="PG_MUTASE"/>
    <property type="match status" value="1"/>
</dbReference>
<dbReference type="GO" id="GO:0045820">
    <property type="term" value="P:negative regulation of glycolytic process"/>
    <property type="evidence" value="ECO:0007669"/>
    <property type="project" value="TreeGrafter"/>
</dbReference>
<reference evidence="3" key="1">
    <citation type="submission" date="2016-10" db="EMBL/GenBank/DDBJ databases">
        <authorList>
            <person name="Varghese N."/>
            <person name="Submissions S."/>
        </authorList>
    </citation>
    <scope>NUCLEOTIDE SEQUENCE [LARGE SCALE GENOMIC DNA]</scope>
    <source>
        <strain evidence="3">DSM 23095</strain>
    </source>
</reference>
<dbReference type="InterPro" id="IPR051695">
    <property type="entry name" value="Phosphoglycerate_Mutase"/>
</dbReference>
<dbReference type="AlphaFoldDB" id="A0A1G6RV92"/>
<dbReference type="Gene3D" id="3.40.50.1240">
    <property type="entry name" value="Phosphoglycerate mutase-like"/>
    <property type="match status" value="1"/>
</dbReference>
<accession>A0A1G6RV92</accession>